<sequence length="263" mass="30087">MSILKTLFFKTENDEETTAVKWINIVLVTVIVLGIFHYAFSRLDYPYNWAGIIEKYKYKFMLGFSMTLIISIFSLMASFIVGTLLVFGQRGSFLPTYYFARGFTEIIRGTPLIVQIYLFYYVIGTAFGIENRYLMGVLIMGIFSGAYVSEIIRAGIESINKTQLETARSLAFTKFQTYRYIILPQVIKRVMPPLAGQFASLIKDSSLLSIIAVNEFTKNVQEVDSLTFSPIENYCILAVGYLILTYPISHLSKYLERRFSYGN</sequence>
<dbReference type="CDD" id="cd06261">
    <property type="entry name" value="TM_PBP2"/>
    <property type="match status" value="1"/>
</dbReference>
<comment type="similarity">
    <text evidence="2">Belongs to the binding-protein-dependent transport system permease family. HisMQ subfamily.</text>
</comment>
<evidence type="ECO:0000256" key="2">
    <source>
        <dbReference type="ARBA" id="ARBA00010072"/>
    </source>
</evidence>
<keyword evidence="8 9" id="KW-0472">Membrane</keyword>
<comment type="subcellular location">
    <subcellularLocation>
        <location evidence="1 9">Cell membrane</location>
        <topology evidence="1 9">Multi-pass membrane protein</topology>
    </subcellularLocation>
</comment>
<dbReference type="InterPro" id="IPR035906">
    <property type="entry name" value="MetI-like_sf"/>
</dbReference>
<reference evidence="12" key="1">
    <citation type="submission" date="2023-07" db="EMBL/GenBank/DDBJ databases">
        <authorList>
            <person name="Colorado M.A."/>
            <person name="Villamil L.M."/>
            <person name="Melo J.F."/>
            <person name="Rodriguez J.A."/>
            <person name="Ruiz R.Y."/>
        </authorList>
    </citation>
    <scope>NUCLEOTIDE SEQUENCE [LARGE SCALE GENOMIC DNA]</scope>
    <source>
        <strain evidence="12">C33</strain>
    </source>
</reference>
<feature type="transmembrane region" description="Helical" evidence="9">
    <location>
        <begin position="109"/>
        <end position="127"/>
    </location>
</feature>
<dbReference type="PROSITE" id="PS50928">
    <property type="entry name" value="ABC_TM1"/>
    <property type="match status" value="1"/>
</dbReference>
<dbReference type="NCBIfam" id="TIGR01726">
    <property type="entry name" value="HEQRo_perm_3TM"/>
    <property type="match status" value="1"/>
</dbReference>
<proteinExistence type="inferred from homology"/>
<keyword evidence="6" id="KW-0029">Amino-acid transport</keyword>
<gene>
    <name evidence="11" type="ORF">RFV38_05105</name>
</gene>
<evidence type="ECO:0000256" key="9">
    <source>
        <dbReference type="RuleBase" id="RU363032"/>
    </source>
</evidence>
<feature type="domain" description="ABC transmembrane type-1" evidence="10">
    <location>
        <begin position="64"/>
        <end position="252"/>
    </location>
</feature>
<dbReference type="InterPro" id="IPR000515">
    <property type="entry name" value="MetI-like"/>
</dbReference>
<evidence type="ECO:0000259" key="10">
    <source>
        <dbReference type="PROSITE" id="PS50928"/>
    </source>
</evidence>
<accession>A0ABU4W8N0</accession>
<dbReference type="EMBL" id="JAVIKH010000005">
    <property type="protein sequence ID" value="MDX8335877.1"/>
    <property type="molecule type" value="Genomic_DNA"/>
</dbReference>
<keyword evidence="7 9" id="KW-1133">Transmembrane helix</keyword>
<comment type="caution">
    <text evidence="11">The sequence shown here is derived from an EMBL/GenBank/DDBJ whole genome shotgun (WGS) entry which is preliminary data.</text>
</comment>
<dbReference type="Proteomes" id="UP001279681">
    <property type="component" value="Unassembled WGS sequence"/>
</dbReference>
<protein>
    <submittedName>
        <fullName evidence="11">Amino acid ABC transporter permease</fullName>
    </submittedName>
</protein>
<evidence type="ECO:0000313" key="11">
    <source>
        <dbReference type="EMBL" id="MDX8335877.1"/>
    </source>
</evidence>
<evidence type="ECO:0000313" key="12">
    <source>
        <dbReference type="Proteomes" id="UP001279681"/>
    </source>
</evidence>
<dbReference type="Pfam" id="PF00528">
    <property type="entry name" value="BPD_transp_1"/>
    <property type="match status" value="1"/>
</dbReference>
<dbReference type="RefSeq" id="WP_320313282.1">
    <property type="nucleotide sequence ID" value="NZ_JAVIKH010000005.1"/>
</dbReference>
<evidence type="ECO:0000256" key="5">
    <source>
        <dbReference type="ARBA" id="ARBA00022692"/>
    </source>
</evidence>
<evidence type="ECO:0000256" key="3">
    <source>
        <dbReference type="ARBA" id="ARBA00022448"/>
    </source>
</evidence>
<evidence type="ECO:0000256" key="1">
    <source>
        <dbReference type="ARBA" id="ARBA00004651"/>
    </source>
</evidence>
<dbReference type="SUPFAM" id="SSF161098">
    <property type="entry name" value="MetI-like"/>
    <property type="match status" value="1"/>
</dbReference>
<evidence type="ECO:0000256" key="6">
    <source>
        <dbReference type="ARBA" id="ARBA00022970"/>
    </source>
</evidence>
<evidence type="ECO:0000256" key="8">
    <source>
        <dbReference type="ARBA" id="ARBA00023136"/>
    </source>
</evidence>
<keyword evidence="3 9" id="KW-0813">Transport</keyword>
<dbReference type="PANTHER" id="PTHR30614">
    <property type="entry name" value="MEMBRANE COMPONENT OF AMINO ACID ABC TRANSPORTER"/>
    <property type="match status" value="1"/>
</dbReference>
<feature type="transmembrane region" description="Helical" evidence="9">
    <location>
        <begin position="21"/>
        <end position="40"/>
    </location>
</feature>
<feature type="transmembrane region" description="Helical" evidence="9">
    <location>
        <begin position="133"/>
        <end position="152"/>
    </location>
</feature>
<feature type="transmembrane region" description="Helical" evidence="9">
    <location>
        <begin position="60"/>
        <end position="88"/>
    </location>
</feature>
<dbReference type="InterPro" id="IPR010065">
    <property type="entry name" value="AA_ABC_transptr_permease_3TM"/>
</dbReference>
<dbReference type="PANTHER" id="PTHR30614:SF20">
    <property type="entry name" value="GLUTAMINE TRANSPORT SYSTEM PERMEASE PROTEIN GLNP"/>
    <property type="match status" value="1"/>
</dbReference>
<keyword evidence="5 9" id="KW-0812">Transmembrane</keyword>
<keyword evidence="4" id="KW-1003">Cell membrane</keyword>
<keyword evidence="12" id="KW-1185">Reference proteome</keyword>
<dbReference type="Gene3D" id="1.10.3720.10">
    <property type="entry name" value="MetI-like"/>
    <property type="match status" value="1"/>
</dbReference>
<dbReference type="InterPro" id="IPR043429">
    <property type="entry name" value="ArtM/GltK/GlnP/TcyL/YhdX-like"/>
</dbReference>
<organism evidence="11 12">
    <name type="scientific">Candidatus Cetobacterium colombiensis</name>
    <dbReference type="NCBI Taxonomy" id="3073100"/>
    <lineage>
        <taxon>Bacteria</taxon>
        <taxon>Fusobacteriati</taxon>
        <taxon>Fusobacteriota</taxon>
        <taxon>Fusobacteriia</taxon>
        <taxon>Fusobacteriales</taxon>
        <taxon>Fusobacteriaceae</taxon>
        <taxon>Cetobacterium</taxon>
    </lineage>
</organism>
<evidence type="ECO:0000256" key="7">
    <source>
        <dbReference type="ARBA" id="ARBA00022989"/>
    </source>
</evidence>
<name>A0ABU4W8N0_9FUSO</name>
<evidence type="ECO:0000256" key="4">
    <source>
        <dbReference type="ARBA" id="ARBA00022475"/>
    </source>
</evidence>